<sequence>MSASLVFLGHSTVLIEIGGVRVLTDPVLRGRLLFLRRHAAPVAVGHYAEVDAVVLSHLHHDHCDLHSLALLGRDVRLIAPDGAGGFLRKRGFRRVVTLAAGESHQVGPVTVTATPAVHDGRREPFGPRAAAVGYLISDGPTVAYFAGDTDLFAGMRGLCPDLDLALIPVWGWGPNLGPGHLDPERAADAVELLRPRRAVPVHWGTLFPYGLRPFFADRLRTPARAFAAAVAARGLPTEVALLAPGSGLTWHP</sequence>
<dbReference type="InterPro" id="IPR036866">
    <property type="entry name" value="RibonucZ/Hydroxyglut_hydro"/>
</dbReference>
<organism evidence="2 3">
    <name type="scientific">Catellatospora bangladeshensis</name>
    <dbReference type="NCBI Taxonomy" id="310355"/>
    <lineage>
        <taxon>Bacteria</taxon>
        <taxon>Bacillati</taxon>
        <taxon>Actinomycetota</taxon>
        <taxon>Actinomycetes</taxon>
        <taxon>Micromonosporales</taxon>
        <taxon>Micromonosporaceae</taxon>
        <taxon>Catellatospora</taxon>
    </lineage>
</organism>
<dbReference type="PANTHER" id="PTHR43546:SF3">
    <property type="entry name" value="UPF0173 METAL-DEPENDENT HYDROLASE MJ1163"/>
    <property type="match status" value="1"/>
</dbReference>
<proteinExistence type="predicted"/>
<dbReference type="InterPro" id="IPR050114">
    <property type="entry name" value="UPF0173_UPF0282_UlaG_hydrolase"/>
</dbReference>
<dbReference type="Proteomes" id="UP000601223">
    <property type="component" value="Unassembled WGS sequence"/>
</dbReference>
<evidence type="ECO:0000313" key="3">
    <source>
        <dbReference type="Proteomes" id="UP000601223"/>
    </source>
</evidence>
<comment type="caution">
    <text evidence="2">The sequence shown here is derived from an EMBL/GenBank/DDBJ whole genome shotgun (WGS) entry which is preliminary data.</text>
</comment>
<evidence type="ECO:0000259" key="1">
    <source>
        <dbReference type="SMART" id="SM00849"/>
    </source>
</evidence>
<dbReference type="PANTHER" id="PTHR43546">
    <property type="entry name" value="UPF0173 METAL-DEPENDENT HYDROLASE MJ1163-RELATED"/>
    <property type="match status" value="1"/>
</dbReference>
<protein>
    <recommendedName>
        <fullName evidence="1">Metallo-beta-lactamase domain-containing protein</fullName>
    </recommendedName>
</protein>
<dbReference type="SMART" id="SM00849">
    <property type="entry name" value="Lactamase_B"/>
    <property type="match status" value="1"/>
</dbReference>
<keyword evidence="3" id="KW-1185">Reference proteome</keyword>
<name>A0A8J3JM33_9ACTN</name>
<reference evidence="2 3" key="1">
    <citation type="submission" date="2021-01" db="EMBL/GenBank/DDBJ databases">
        <title>Whole genome shotgun sequence of Catellatospora bangladeshensis NBRC 107357.</title>
        <authorList>
            <person name="Komaki H."/>
            <person name="Tamura T."/>
        </authorList>
    </citation>
    <scope>NUCLEOTIDE SEQUENCE [LARGE SCALE GENOMIC DNA]</scope>
    <source>
        <strain evidence="2 3">NBRC 107357</strain>
    </source>
</reference>
<dbReference type="EMBL" id="BONF01000014">
    <property type="protein sequence ID" value="GIF81465.1"/>
    <property type="molecule type" value="Genomic_DNA"/>
</dbReference>
<accession>A0A8J3JM33</accession>
<dbReference type="Pfam" id="PF12706">
    <property type="entry name" value="Lactamase_B_2"/>
    <property type="match status" value="1"/>
</dbReference>
<gene>
    <name evidence="2" type="ORF">Cba03nite_28140</name>
</gene>
<dbReference type="InterPro" id="IPR001279">
    <property type="entry name" value="Metallo-B-lactamas"/>
</dbReference>
<evidence type="ECO:0000313" key="2">
    <source>
        <dbReference type="EMBL" id="GIF81465.1"/>
    </source>
</evidence>
<dbReference type="SUPFAM" id="SSF56281">
    <property type="entry name" value="Metallo-hydrolase/oxidoreductase"/>
    <property type="match status" value="1"/>
</dbReference>
<dbReference type="AlphaFoldDB" id="A0A8J3JM33"/>
<dbReference type="Gene3D" id="3.60.15.10">
    <property type="entry name" value="Ribonuclease Z/Hydroxyacylglutathione hydrolase-like"/>
    <property type="match status" value="1"/>
</dbReference>
<feature type="domain" description="Metallo-beta-lactamase" evidence="1">
    <location>
        <begin position="9"/>
        <end position="202"/>
    </location>
</feature>
<dbReference type="RefSeq" id="WP_203745880.1">
    <property type="nucleotide sequence ID" value="NZ_BONF01000014.1"/>
</dbReference>